<protein>
    <submittedName>
        <fullName evidence="1">Uncharacterized protein YnzC (UPF0291/DUF896 family)</fullName>
    </submittedName>
</protein>
<accession>A0A9X2ZUY1</accession>
<dbReference type="RefSeq" id="WP_259040255.1">
    <property type="nucleotide sequence ID" value="NZ_JANUAM010000009.1"/>
</dbReference>
<name>A0A9X2ZUY1_9BACT</name>
<dbReference type="EMBL" id="JANUBL010000005">
    <property type="protein sequence ID" value="MCS4122274.1"/>
    <property type="molecule type" value="Genomic_DNA"/>
</dbReference>
<dbReference type="AlphaFoldDB" id="A0A9X2ZUY1"/>
<sequence length="434" mass="49120">MYTSYIGRRALDLYNEHMHDGPSLSPKAFFDDVLFPLFFDDGRYLFWPNNAPFAQPKYSGSREEADVRQEALAETHEKISEIKRPVGHLFMGGMADGPMETTSGQVSTVGTSTNSDEAYCSWIGAGCGVGLSGGLSMLVDEDSVLRALLRGWELYRRYLDQTPGLKGNQITTWNGQWLSHRFGWDYHPDDPLRDFEPHVTSSGISTKDWAQLLFALARHLPDKELTVYLYSLGNTNETIGFRQLLLPEVQHMAELYEILFGNVEGVSARRLADAFEPAFSIYRASEQGAIGLKALQPDRLRKYMPGRRESKMPETTRSENKFTRYLIFQTWIIAMLNNEDLIDTTEQLAEALHEYGQSDDTTTTTKRTAEQVLEASHRQEFLDSLTAVVEDDTAHAALIDEIGDEVVKMPSSDFPLFATLLRLKYHVFSQQQSV</sequence>
<reference evidence="1" key="1">
    <citation type="submission" date="2022-08" db="EMBL/GenBank/DDBJ databases">
        <title>Genomic Encyclopedia of Type Strains, Phase V (KMG-V): Genome sequencing to study the core and pangenomes of soil and plant-associated prokaryotes.</title>
        <authorList>
            <person name="Whitman W."/>
        </authorList>
    </citation>
    <scope>NUCLEOTIDE SEQUENCE</scope>
    <source>
        <strain evidence="1">SP3026</strain>
    </source>
</reference>
<organism evidence="1 2">
    <name type="scientific">Salinibacter ruber</name>
    <dbReference type="NCBI Taxonomy" id="146919"/>
    <lineage>
        <taxon>Bacteria</taxon>
        <taxon>Pseudomonadati</taxon>
        <taxon>Rhodothermota</taxon>
        <taxon>Rhodothermia</taxon>
        <taxon>Rhodothermales</taxon>
        <taxon>Salinibacteraceae</taxon>
        <taxon>Salinibacter</taxon>
    </lineage>
</organism>
<evidence type="ECO:0000313" key="2">
    <source>
        <dbReference type="Proteomes" id="UP001155144"/>
    </source>
</evidence>
<evidence type="ECO:0000313" key="1">
    <source>
        <dbReference type="EMBL" id="MCS4122274.1"/>
    </source>
</evidence>
<proteinExistence type="predicted"/>
<comment type="caution">
    <text evidence="1">The sequence shown here is derived from an EMBL/GenBank/DDBJ whole genome shotgun (WGS) entry which is preliminary data.</text>
</comment>
<gene>
    <name evidence="1" type="ORF">GGP45_002634</name>
</gene>
<dbReference type="Proteomes" id="UP001155144">
    <property type="component" value="Unassembled WGS sequence"/>
</dbReference>